<evidence type="ECO:0000256" key="1">
    <source>
        <dbReference type="SAM" id="MobiDB-lite"/>
    </source>
</evidence>
<feature type="compositionally biased region" description="Basic and acidic residues" evidence="1">
    <location>
        <begin position="175"/>
        <end position="189"/>
    </location>
</feature>
<gene>
    <name evidence="2" type="ORF">XNOV1_A011162</name>
</gene>
<feature type="compositionally biased region" description="Low complexity" evidence="1">
    <location>
        <begin position="229"/>
        <end position="242"/>
    </location>
</feature>
<organism evidence="2 3">
    <name type="scientific">Xyrichtys novacula</name>
    <name type="common">Pearly razorfish</name>
    <name type="synonym">Hemipteronotus novacula</name>
    <dbReference type="NCBI Taxonomy" id="13765"/>
    <lineage>
        <taxon>Eukaryota</taxon>
        <taxon>Metazoa</taxon>
        <taxon>Chordata</taxon>
        <taxon>Craniata</taxon>
        <taxon>Vertebrata</taxon>
        <taxon>Euteleostomi</taxon>
        <taxon>Actinopterygii</taxon>
        <taxon>Neopterygii</taxon>
        <taxon>Teleostei</taxon>
        <taxon>Neoteleostei</taxon>
        <taxon>Acanthomorphata</taxon>
        <taxon>Eupercaria</taxon>
        <taxon>Labriformes</taxon>
        <taxon>Labridae</taxon>
        <taxon>Xyrichtys</taxon>
    </lineage>
</organism>
<dbReference type="EMBL" id="OY660875">
    <property type="protein sequence ID" value="CAJ1068003.1"/>
    <property type="molecule type" value="Genomic_DNA"/>
</dbReference>
<keyword evidence="3" id="KW-1185">Reference proteome</keyword>
<evidence type="ECO:0000313" key="2">
    <source>
        <dbReference type="EMBL" id="CAJ1068003.1"/>
    </source>
</evidence>
<feature type="region of interest" description="Disordered" evidence="1">
    <location>
        <begin position="223"/>
        <end position="249"/>
    </location>
</feature>
<reference evidence="2" key="1">
    <citation type="submission" date="2023-08" db="EMBL/GenBank/DDBJ databases">
        <authorList>
            <person name="Alioto T."/>
            <person name="Alioto T."/>
            <person name="Gomez Garrido J."/>
        </authorList>
    </citation>
    <scope>NUCLEOTIDE SEQUENCE</scope>
</reference>
<sequence>MNPQILVNGEQERQDVIAAAEELICSITLHDECPEDAVDAEKEKHAKMQSVLKQVREKIRSQAGTRAPKSGGIMELVQRVRDRESAQVNGVAEGGEDQKQETLAGEEKTVMEQQEENFCAVFDSKLGASEKALREEFEVQISQVRKEMQTYTDQALKDLQVKLQSRQPHKSHQTHPREQAEIRGPDRRQWPAAGSTLASRRGRVLTRTMTTIIPKTCAPVIVGPRAKSETLSSSKGESSQLLPRDPHNC</sequence>
<dbReference type="AlphaFoldDB" id="A0AAV1G5Z6"/>
<accession>A0AAV1G5Z6</accession>
<proteinExistence type="predicted"/>
<dbReference type="Proteomes" id="UP001178508">
    <property type="component" value="Chromosome 12"/>
</dbReference>
<name>A0AAV1G5Z6_XYRNO</name>
<protein>
    <submittedName>
        <fullName evidence="2">Uncharacterized protein</fullName>
    </submittedName>
</protein>
<evidence type="ECO:0000313" key="3">
    <source>
        <dbReference type="Proteomes" id="UP001178508"/>
    </source>
</evidence>
<feature type="region of interest" description="Disordered" evidence="1">
    <location>
        <begin position="164"/>
        <end position="203"/>
    </location>
</feature>